<dbReference type="NCBIfam" id="TIGR02937">
    <property type="entry name" value="sigma70-ECF"/>
    <property type="match status" value="1"/>
</dbReference>
<keyword evidence="5 6" id="KW-0804">Transcription</keyword>
<evidence type="ECO:0000256" key="3">
    <source>
        <dbReference type="ARBA" id="ARBA00023082"/>
    </source>
</evidence>
<dbReference type="Gene3D" id="1.10.10.10">
    <property type="entry name" value="Winged helix-like DNA-binding domain superfamily/Winged helix DNA-binding domain"/>
    <property type="match status" value="1"/>
</dbReference>
<dbReference type="InterPro" id="IPR014284">
    <property type="entry name" value="RNA_pol_sigma-70_dom"/>
</dbReference>
<dbReference type="SUPFAM" id="SSF88659">
    <property type="entry name" value="Sigma3 and sigma4 domains of RNA polymerase sigma factors"/>
    <property type="match status" value="1"/>
</dbReference>
<dbReference type="Proteomes" id="UP001235712">
    <property type="component" value="Unassembled WGS sequence"/>
</dbReference>
<reference evidence="9 10" key="1">
    <citation type="submission" date="2023-07" db="EMBL/GenBank/DDBJ databases">
        <title>Sequencing the genomes of 1000 actinobacteria strains.</title>
        <authorList>
            <person name="Klenk H.-P."/>
        </authorList>
    </citation>
    <scope>NUCLEOTIDE SEQUENCE [LARGE SCALE GENOMIC DNA]</scope>
    <source>
        <strain evidence="9 10">DSM 44388</strain>
    </source>
</reference>
<protein>
    <recommendedName>
        <fullName evidence="6">RNA polymerase sigma factor</fullName>
    </recommendedName>
</protein>
<name>A0ABT9PDF2_9ACTN</name>
<dbReference type="Pfam" id="PF04542">
    <property type="entry name" value="Sigma70_r2"/>
    <property type="match status" value="1"/>
</dbReference>
<organism evidence="9 10">
    <name type="scientific">Kineosporia succinea</name>
    <dbReference type="NCBI Taxonomy" id="84632"/>
    <lineage>
        <taxon>Bacteria</taxon>
        <taxon>Bacillati</taxon>
        <taxon>Actinomycetota</taxon>
        <taxon>Actinomycetes</taxon>
        <taxon>Kineosporiales</taxon>
        <taxon>Kineosporiaceae</taxon>
        <taxon>Kineosporia</taxon>
    </lineage>
</organism>
<keyword evidence="2 6" id="KW-0805">Transcription regulation</keyword>
<comment type="caution">
    <text evidence="9">The sequence shown here is derived from an EMBL/GenBank/DDBJ whole genome shotgun (WGS) entry which is preliminary data.</text>
</comment>
<evidence type="ECO:0000313" key="9">
    <source>
        <dbReference type="EMBL" id="MDP9830738.1"/>
    </source>
</evidence>
<dbReference type="PROSITE" id="PS01063">
    <property type="entry name" value="SIGMA70_ECF"/>
    <property type="match status" value="1"/>
</dbReference>
<dbReference type="EMBL" id="JAUSQZ010000001">
    <property type="protein sequence ID" value="MDP9830738.1"/>
    <property type="molecule type" value="Genomic_DNA"/>
</dbReference>
<evidence type="ECO:0000259" key="7">
    <source>
        <dbReference type="Pfam" id="PF04542"/>
    </source>
</evidence>
<dbReference type="InterPro" id="IPR007627">
    <property type="entry name" value="RNA_pol_sigma70_r2"/>
</dbReference>
<dbReference type="Gene3D" id="1.10.1740.10">
    <property type="match status" value="1"/>
</dbReference>
<accession>A0ABT9PDF2</accession>
<evidence type="ECO:0000256" key="1">
    <source>
        <dbReference type="ARBA" id="ARBA00010641"/>
    </source>
</evidence>
<dbReference type="RefSeq" id="WP_307249837.1">
    <property type="nucleotide sequence ID" value="NZ_JAUSQZ010000001.1"/>
</dbReference>
<dbReference type="InterPro" id="IPR036388">
    <property type="entry name" value="WH-like_DNA-bd_sf"/>
</dbReference>
<keyword evidence="10" id="KW-1185">Reference proteome</keyword>
<evidence type="ECO:0000256" key="4">
    <source>
        <dbReference type="ARBA" id="ARBA00023125"/>
    </source>
</evidence>
<evidence type="ECO:0000256" key="2">
    <source>
        <dbReference type="ARBA" id="ARBA00023015"/>
    </source>
</evidence>
<dbReference type="InterPro" id="IPR013325">
    <property type="entry name" value="RNA_pol_sigma_r2"/>
</dbReference>
<dbReference type="InterPro" id="IPR000838">
    <property type="entry name" value="RNA_pol_sigma70_ECF_CS"/>
</dbReference>
<evidence type="ECO:0000256" key="6">
    <source>
        <dbReference type="RuleBase" id="RU000716"/>
    </source>
</evidence>
<evidence type="ECO:0000313" key="10">
    <source>
        <dbReference type="Proteomes" id="UP001235712"/>
    </source>
</evidence>
<sequence>MLELVRAAQLGDMGAFALLTEQHRASLRATAIAMLGYTDEVDDVVQDALLTALRTLPSLRDPAAAGAWLKAIVRNNCRAVLRSRRPLPVAEPEPLMPSFDPGAELDRALDAALTRDWVRAAVASLSAPVREVTLLRYFSGVSSYRQIGQLCGIPAATVGSRLREGRRTLAARLRATAGQVQTPPDPWHAQSQQLFGSMADGSFARTVDDWYRPDASVLVMGILRSDTSILKDMLAWTLGAGVGVRMHDSASSRDVVLWEADFINPPSDPEHCPPTMACLFRLDGGRVATMGITYGSQPRTPAGVPSPA</sequence>
<evidence type="ECO:0000259" key="8">
    <source>
        <dbReference type="Pfam" id="PF08281"/>
    </source>
</evidence>
<comment type="similarity">
    <text evidence="1 6">Belongs to the sigma-70 factor family. ECF subfamily.</text>
</comment>
<dbReference type="InterPro" id="IPR039425">
    <property type="entry name" value="RNA_pol_sigma-70-like"/>
</dbReference>
<feature type="domain" description="RNA polymerase sigma factor 70 region 4 type 2" evidence="8">
    <location>
        <begin position="116"/>
        <end position="169"/>
    </location>
</feature>
<keyword evidence="3 6" id="KW-0731">Sigma factor</keyword>
<dbReference type="InterPro" id="IPR013249">
    <property type="entry name" value="RNA_pol_sigma70_r4_t2"/>
</dbReference>
<dbReference type="InterPro" id="IPR013324">
    <property type="entry name" value="RNA_pol_sigma_r3/r4-like"/>
</dbReference>
<gene>
    <name evidence="9" type="ORF">J2S57_006487</name>
</gene>
<evidence type="ECO:0000256" key="5">
    <source>
        <dbReference type="ARBA" id="ARBA00023163"/>
    </source>
</evidence>
<proteinExistence type="inferred from homology"/>
<feature type="domain" description="RNA polymerase sigma-70 region 2" evidence="7">
    <location>
        <begin position="20"/>
        <end position="85"/>
    </location>
</feature>
<dbReference type="SUPFAM" id="SSF88946">
    <property type="entry name" value="Sigma2 domain of RNA polymerase sigma factors"/>
    <property type="match status" value="1"/>
</dbReference>
<dbReference type="PANTHER" id="PTHR43133:SF51">
    <property type="entry name" value="RNA POLYMERASE SIGMA FACTOR"/>
    <property type="match status" value="1"/>
</dbReference>
<keyword evidence="4 6" id="KW-0238">DNA-binding</keyword>
<dbReference type="PANTHER" id="PTHR43133">
    <property type="entry name" value="RNA POLYMERASE ECF-TYPE SIGMA FACTO"/>
    <property type="match status" value="1"/>
</dbReference>
<dbReference type="Pfam" id="PF08281">
    <property type="entry name" value="Sigma70_r4_2"/>
    <property type="match status" value="1"/>
</dbReference>